<dbReference type="Gene3D" id="3.40.50.2020">
    <property type="match status" value="1"/>
</dbReference>
<evidence type="ECO:0000259" key="3">
    <source>
        <dbReference type="Pfam" id="PF00156"/>
    </source>
</evidence>
<dbReference type="PANTHER" id="PTHR43363">
    <property type="entry name" value="HYPOXANTHINE PHOSPHORIBOSYLTRANSFERASE"/>
    <property type="match status" value="1"/>
</dbReference>
<dbReference type="InterPro" id="IPR029057">
    <property type="entry name" value="PRTase-like"/>
</dbReference>
<name>A0A0H4T401_9BACT</name>
<keyword evidence="1 4" id="KW-0328">Glycosyltransferase</keyword>
<dbReference type="PANTHER" id="PTHR43363:SF1">
    <property type="entry name" value="HYPOXANTHINE-GUANINE PHOSPHORIBOSYLTRANSFERASE"/>
    <property type="match status" value="1"/>
</dbReference>
<feature type="domain" description="Phosphoribosyltransferase" evidence="3">
    <location>
        <begin position="16"/>
        <end position="113"/>
    </location>
</feature>
<dbReference type="Pfam" id="PF00156">
    <property type="entry name" value="Pribosyltran"/>
    <property type="match status" value="1"/>
</dbReference>
<evidence type="ECO:0000313" key="4">
    <source>
        <dbReference type="EMBL" id="AKQ02378.1"/>
    </source>
</evidence>
<evidence type="ECO:0000256" key="2">
    <source>
        <dbReference type="ARBA" id="ARBA00022679"/>
    </source>
</evidence>
<reference evidence="4" key="1">
    <citation type="journal article" date="2015" name="ISME J.">
        <title>Aquifer environment selects for microbial species cohorts in sediment and groundwater.</title>
        <authorList>
            <person name="Hug L.A."/>
            <person name="Thomas B.C."/>
            <person name="Brown C.T."/>
            <person name="Frischkorn K.R."/>
            <person name="Williams K.H."/>
            <person name="Tringe S.G."/>
            <person name="Banfield J.F."/>
        </authorList>
    </citation>
    <scope>NUCLEOTIDE SEQUENCE</scope>
</reference>
<dbReference type="SUPFAM" id="SSF53271">
    <property type="entry name" value="PRTase-like"/>
    <property type="match status" value="1"/>
</dbReference>
<organism evidence="4">
    <name type="scientific">uncultured Parcubacteria bacterium Rifle_16ft_4_minimus_37647</name>
    <dbReference type="NCBI Taxonomy" id="1665140"/>
    <lineage>
        <taxon>Bacteria</taxon>
        <taxon>Candidatus Parcubacteria</taxon>
        <taxon>environmental samples</taxon>
    </lineage>
</organism>
<keyword evidence="2 4" id="KW-0808">Transferase</keyword>
<dbReference type="AlphaFoldDB" id="A0A0H4T401"/>
<sequence length="199" mass="22955">MRRRVMHVGWLDYLELNERLLQMVMESSFKPDFVAYITRGGDIPGVWISQRMKLPYVVIGAAHWPHGVKAADVTIAYHCLYVTKEPPSGRMLIVDDLTDTGLTLQAATAYLFKKFRKGFWRNLWRRVRGRKPYRGITEVKTAVLWRKDVEEPIVVAPDIFVEAIGIDDERDPDGLIPWIRQPIERPGIYLESCDVTGEV</sequence>
<dbReference type="CDD" id="cd06223">
    <property type="entry name" value="PRTases_typeI"/>
    <property type="match status" value="1"/>
</dbReference>
<accession>A0A0H4T401</accession>
<dbReference type="EMBL" id="KT007000">
    <property type="protein sequence ID" value="AKQ02378.1"/>
    <property type="molecule type" value="Genomic_DNA"/>
</dbReference>
<dbReference type="InterPro" id="IPR000836">
    <property type="entry name" value="PRTase_dom"/>
</dbReference>
<protein>
    <submittedName>
        <fullName evidence="4">Putative phosphoribosyltransferase</fullName>
    </submittedName>
</protein>
<evidence type="ECO:0000256" key="1">
    <source>
        <dbReference type="ARBA" id="ARBA00022676"/>
    </source>
</evidence>
<proteinExistence type="predicted"/>
<dbReference type="GO" id="GO:0016757">
    <property type="term" value="F:glycosyltransferase activity"/>
    <property type="evidence" value="ECO:0007669"/>
    <property type="project" value="UniProtKB-KW"/>
</dbReference>